<keyword evidence="4" id="KW-1185">Reference proteome</keyword>
<evidence type="ECO:0000313" key="4">
    <source>
        <dbReference type="Proteomes" id="UP000270296"/>
    </source>
</evidence>
<protein>
    <submittedName>
        <fullName evidence="5">T6PP_N domain-containing protein</fullName>
    </submittedName>
</protein>
<dbReference type="SUPFAM" id="SSF56784">
    <property type="entry name" value="HAD-like"/>
    <property type="match status" value="1"/>
</dbReference>
<evidence type="ECO:0000313" key="5">
    <source>
        <dbReference type="WBParaSite" id="SBAD_0000114001-mRNA-1"/>
    </source>
</evidence>
<dbReference type="AlphaFoldDB" id="A0A183IBV9"/>
<feature type="domain" description="Trehalose-6-phosphate phosphatase helical bundle" evidence="1">
    <location>
        <begin position="10"/>
        <end position="84"/>
    </location>
</feature>
<sequence>MAGKHCLYEQSRRAVTCNLLKQLSIDSEDIDRIVKAKHDIERGMASGFSQSLIMDDGNPINFNIKDELVGIEKDIFFLENIKHGLDTDKFIDYLSSFHQVSKAQFHAELSQLEAMLQRMLRTGSIDLFITDWDGTMKTYCCNYRTSMQPAYSAVIVALFAERLTKLDMDALTFGGSWGREWLVDGRFVVFKDNFQQNGETMLKQLTDALTALMRGSPEFSRFFLIGSGFQRKVDRVTIGVQNVNGDIANETVARFLNALNDELRELDPDRTHFCVHNDKLDVEIILKGRENNPWNKADGVRFLLSEVRQATPRGSVWICGDTMSDLPMVDFALSLTDRAYATFINPSDELTAQIRSRLQPDRLCIAGCPEVLHAALLKSVIHEKELANLVANVQPSNTATAATAIIDAGRPAE</sequence>
<reference evidence="3 4" key="2">
    <citation type="submission" date="2018-11" db="EMBL/GenBank/DDBJ databases">
        <authorList>
            <consortium name="Pathogen Informatics"/>
        </authorList>
    </citation>
    <scope>NUCLEOTIDE SEQUENCE [LARGE SCALE GENOMIC DNA]</scope>
</reference>
<proteinExistence type="predicted"/>
<evidence type="ECO:0000313" key="3">
    <source>
        <dbReference type="EMBL" id="VDO93209.1"/>
    </source>
</evidence>
<dbReference type="InterPro" id="IPR041064">
    <property type="entry name" value="T6PP_helical"/>
</dbReference>
<dbReference type="EMBL" id="UZAM01006710">
    <property type="protein sequence ID" value="VDO93209.1"/>
    <property type="molecule type" value="Genomic_DNA"/>
</dbReference>
<dbReference type="Pfam" id="PF18572">
    <property type="entry name" value="T6PP_N"/>
    <property type="match status" value="1"/>
</dbReference>
<dbReference type="WBParaSite" id="SBAD_0000114001-mRNA-1">
    <property type="protein sequence ID" value="SBAD_0000114001-mRNA-1"/>
    <property type="gene ID" value="SBAD_0000114001"/>
</dbReference>
<feature type="domain" description="Trehalose-6-phosphate phosphatase C-terminal" evidence="2">
    <location>
        <begin position="128"/>
        <end position="165"/>
    </location>
</feature>
<reference evidence="5" key="1">
    <citation type="submission" date="2016-06" db="UniProtKB">
        <authorList>
            <consortium name="WormBaseParasite"/>
        </authorList>
    </citation>
    <scope>IDENTIFICATION</scope>
</reference>
<dbReference type="Gene3D" id="3.40.50.1000">
    <property type="entry name" value="HAD superfamily/HAD-like"/>
    <property type="match status" value="3"/>
</dbReference>
<dbReference type="InterPro" id="IPR049063">
    <property type="entry name" value="T6PP_C"/>
</dbReference>
<dbReference type="InterPro" id="IPR023214">
    <property type="entry name" value="HAD_sf"/>
</dbReference>
<gene>
    <name evidence="3" type="ORF">SBAD_LOCUS1103</name>
</gene>
<accession>A0A183IBV9</accession>
<feature type="domain" description="Trehalose-6-phosphate phosphatase C-terminal" evidence="2">
    <location>
        <begin position="170"/>
        <end position="372"/>
    </location>
</feature>
<dbReference type="OrthoDB" id="5781377at2759"/>
<dbReference type="Proteomes" id="UP000270296">
    <property type="component" value="Unassembled WGS sequence"/>
</dbReference>
<organism evidence="5">
    <name type="scientific">Soboliphyme baturini</name>
    <dbReference type="NCBI Taxonomy" id="241478"/>
    <lineage>
        <taxon>Eukaryota</taxon>
        <taxon>Metazoa</taxon>
        <taxon>Ecdysozoa</taxon>
        <taxon>Nematoda</taxon>
        <taxon>Enoplea</taxon>
        <taxon>Dorylaimia</taxon>
        <taxon>Dioctophymatida</taxon>
        <taxon>Dioctophymatoidea</taxon>
        <taxon>Soboliphymatidae</taxon>
        <taxon>Soboliphyme</taxon>
    </lineage>
</organism>
<evidence type="ECO:0000259" key="2">
    <source>
        <dbReference type="Pfam" id="PF21141"/>
    </source>
</evidence>
<evidence type="ECO:0000259" key="1">
    <source>
        <dbReference type="Pfam" id="PF18572"/>
    </source>
</evidence>
<dbReference type="Pfam" id="PF21141">
    <property type="entry name" value="T6PP_C"/>
    <property type="match status" value="2"/>
</dbReference>
<name>A0A183IBV9_9BILA</name>
<dbReference type="InterPro" id="IPR036412">
    <property type="entry name" value="HAD-like_sf"/>
</dbReference>